<keyword evidence="6" id="KW-0131">Cell cycle</keyword>
<dbReference type="Proteomes" id="UP000269721">
    <property type="component" value="Unassembled WGS sequence"/>
</dbReference>
<dbReference type="GO" id="GO:0051301">
    <property type="term" value="P:cell division"/>
    <property type="evidence" value="ECO:0007669"/>
    <property type="project" value="UniProtKB-KW"/>
</dbReference>
<evidence type="ECO:0000256" key="3">
    <source>
        <dbReference type="ARBA" id="ARBA00022618"/>
    </source>
</evidence>
<evidence type="ECO:0000259" key="10">
    <source>
        <dbReference type="Pfam" id="PF12862"/>
    </source>
</evidence>
<keyword evidence="12" id="KW-1185">Reference proteome</keyword>
<protein>
    <recommendedName>
        <fullName evidence="2">Anaphase-promoting complex subunit 5</fullName>
    </recommendedName>
    <alternativeName>
        <fullName evidence="7">Cyclosome subunit 5</fullName>
    </alternativeName>
</protein>
<dbReference type="AlphaFoldDB" id="A0A4V1IRK3"/>
<keyword evidence="5" id="KW-0833">Ubl conjugation pathway</keyword>
<dbReference type="OrthoDB" id="2504561at2759"/>
<gene>
    <name evidence="11" type="ORF">BDK51DRAFT_47740</name>
</gene>
<dbReference type="UniPathway" id="UPA00143"/>
<dbReference type="PANTHER" id="PTHR12830:SF9">
    <property type="entry name" value="ANAPHASE-PROMOTING COMPLEX SUBUNIT 5"/>
    <property type="match status" value="1"/>
</dbReference>
<keyword evidence="3" id="KW-0132">Cell division</keyword>
<organism evidence="11 12">
    <name type="scientific">Blyttiomyces helicus</name>
    <dbReference type="NCBI Taxonomy" id="388810"/>
    <lineage>
        <taxon>Eukaryota</taxon>
        <taxon>Fungi</taxon>
        <taxon>Fungi incertae sedis</taxon>
        <taxon>Chytridiomycota</taxon>
        <taxon>Chytridiomycota incertae sedis</taxon>
        <taxon>Chytridiomycetes</taxon>
        <taxon>Chytridiomycetes incertae sedis</taxon>
        <taxon>Blyttiomyces</taxon>
    </lineage>
</organism>
<dbReference type="GO" id="GO:0005680">
    <property type="term" value="C:anaphase-promoting complex"/>
    <property type="evidence" value="ECO:0007669"/>
    <property type="project" value="InterPro"/>
</dbReference>
<dbReference type="InterPro" id="IPR026000">
    <property type="entry name" value="Apc5_dom"/>
</dbReference>
<accession>A0A4V1IRK3</accession>
<dbReference type="EMBL" id="KZ995598">
    <property type="protein sequence ID" value="RKO90357.1"/>
    <property type="molecule type" value="Genomic_DNA"/>
</dbReference>
<dbReference type="SUPFAM" id="SSF48452">
    <property type="entry name" value="TPR-like"/>
    <property type="match status" value="1"/>
</dbReference>
<evidence type="ECO:0000313" key="12">
    <source>
        <dbReference type="Proteomes" id="UP000269721"/>
    </source>
</evidence>
<comment type="function">
    <text evidence="8">Component of the anaphase promoting complex/cyclosome (APC/C), a cell cycle-regulated E3 ubiquitin ligase that controls progression through mitosis and the G1 phase of the cell cycle. The APC/C complex acts by mediating ubiquitination and subsequent degradation of target proteins: it mainly mediates the formation of 'Lys-11'-linked polyubiquitin chains and, to a lower extent, the formation of 'Lys-48'- and 'Lys-63'-linked polyubiquitin chains. The APC/C complex catalyzes assembly of branched 'Lys-11'-/'Lys-48'-linked branched ubiquitin chains on target proteins.</text>
</comment>
<keyword evidence="4" id="KW-0498">Mitosis</keyword>
<reference evidence="12" key="1">
    <citation type="journal article" date="2018" name="Nat. Microbiol.">
        <title>Leveraging single-cell genomics to expand the fungal tree of life.</title>
        <authorList>
            <person name="Ahrendt S.R."/>
            <person name="Quandt C.A."/>
            <person name="Ciobanu D."/>
            <person name="Clum A."/>
            <person name="Salamov A."/>
            <person name="Andreopoulos B."/>
            <person name="Cheng J.F."/>
            <person name="Woyke T."/>
            <person name="Pelin A."/>
            <person name="Henrissat B."/>
            <person name="Reynolds N.K."/>
            <person name="Benny G.L."/>
            <person name="Smith M.E."/>
            <person name="James T.Y."/>
            <person name="Grigoriev I.V."/>
        </authorList>
    </citation>
    <scope>NUCLEOTIDE SEQUENCE [LARGE SCALE GENOMIC DNA]</scope>
</reference>
<dbReference type="InterPro" id="IPR011990">
    <property type="entry name" value="TPR-like_helical_dom_sf"/>
</dbReference>
<feature type="region of interest" description="Disordered" evidence="9">
    <location>
        <begin position="1"/>
        <end position="60"/>
    </location>
</feature>
<dbReference type="GO" id="GO:0070979">
    <property type="term" value="P:protein K11-linked ubiquitination"/>
    <property type="evidence" value="ECO:0007669"/>
    <property type="project" value="TreeGrafter"/>
</dbReference>
<proteinExistence type="inferred from homology"/>
<comment type="similarity">
    <text evidence="1">Belongs to the APC5 family.</text>
</comment>
<feature type="domain" description="Anaphase-promoting complex subunit 5" evidence="10">
    <location>
        <begin position="510"/>
        <end position="567"/>
    </location>
</feature>
<evidence type="ECO:0000256" key="7">
    <source>
        <dbReference type="ARBA" id="ARBA00031069"/>
    </source>
</evidence>
<evidence type="ECO:0000256" key="9">
    <source>
        <dbReference type="SAM" id="MobiDB-lite"/>
    </source>
</evidence>
<feature type="domain" description="Anaphase-promoting complex subunit 5" evidence="10">
    <location>
        <begin position="277"/>
        <end position="358"/>
    </location>
</feature>
<evidence type="ECO:0000256" key="6">
    <source>
        <dbReference type="ARBA" id="ARBA00023306"/>
    </source>
</evidence>
<evidence type="ECO:0000256" key="1">
    <source>
        <dbReference type="ARBA" id="ARBA00007450"/>
    </source>
</evidence>
<dbReference type="InterPro" id="IPR037679">
    <property type="entry name" value="Apc5"/>
</dbReference>
<evidence type="ECO:0000256" key="5">
    <source>
        <dbReference type="ARBA" id="ARBA00022786"/>
    </source>
</evidence>
<feature type="compositionally biased region" description="Low complexity" evidence="9">
    <location>
        <begin position="25"/>
        <end position="37"/>
    </location>
</feature>
<name>A0A4V1IRK3_9FUNG</name>
<dbReference type="PANTHER" id="PTHR12830">
    <property type="entry name" value="ANAPHASE-PROMOTING COMPLEX SUBUNIT 5"/>
    <property type="match status" value="1"/>
</dbReference>
<dbReference type="GO" id="GO:0031145">
    <property type="term" value="P:anaphase-promoting complex-dependent catabolic process"/>
    <property type="evidence" value="ECO:0007669"/>
    <property type="project" value="TreeGrafter"/>
</dbReference>
<evidence type="ECO:0000313" key="11">
    <source>
        <dbReference type="EMBL" id="RKO90357.1"/>
    </source>
</evidence>
<sequence>MPALDGADGPSPDDHPVSGVPDWFTNQTENQAQTTAESPDEPPTAAPNDADAPEGTPTEDPTAAVVVRLWKTRYLTPFKVALAVVVVHLLNEIRREGQNQAAYSELFLFIKGKIEPFEIPAQATDSQILLFSIQPESTARDATPYEPKLPTFLAELDHFNAGIRVVVEEAKPSANYSTFYSLLGIVSADFWMVLARDFCKFDAFHKLIVRFKNGDFAAGTLALFNIETFVEGQSRIADRAQAFNVLSETAGSNLPGELFKQLQNVSWAVPNLPEINLLRYLTCLKTKEFRMAHEAILKAYELPITGQGQRERSRSLHHYTALSLAVLYLRFNHGDYALEMLKEALPLIFKAEDAESLTKYSEVYLQCEEPPQSAQTASRPELLESLIAAAKDREEHDRECSAELSKAVYALATRRTRASSFASCPYPRIPSQGSSPTIVFESLQRARSIAAYHNLNGHDGRILLVSASAWEAFGNPRLAAVDAAKQIEVFGDETAPSDAALGWCKLAFQEAANGEYKKAFDLLQKAKDRYPAQESPAAVQWIGAGLMIFCDMSLLRNALSSARVACDELEAFAEEYVEFRKQARFRRALYARRSHDPEMESNMEIAARDADVALKRANDALLRADDALALATSNYLSGHHARALVLRARALSAMGHPTEALSLLRDAPEMYYLADRADAFAAVAQCELARATNHGVSNLRA</sequence>
<evidence type="ECO:0000256" key="4">
    <source>
        <dbReference type="ARBA" id="ARBA00022776"/>
    </source>
</evidence>
<dbReference type="GO" id="GO:0045842">
    <property type="term" value="P:positive regulation of mitotic metaphase/anaphase transition"/>
    <property type="evidence" value="ECO:0007669"/>
    <property type="project" value="TreeGrafter"/>
</dbReference>
<dbReference type="Pfam" id="PF12862">
    <property type="entry name" value="ANAPC5"/>
    <property type="match status" value="2"/>
</dbReference>
<evidence type="ECO:0000256" key="2">
    <source>
        <dbReference type="ARBA" id="ARBA00016066"/>
    </source>
</evidence>
<evidence type="ECO:0000256" key="8">
    <source>
        <dbReference type="ARBA" id="ARBA00045696"/>
    </source>
</evidence>